<evidence type="ECO:0000313" key="2">
    <source>
        <dbReference type="Proteomes" id="UP000074119"/>
    </source>
</evidence>
<sequence>MPIKIRFANPRFIACFQQRAKVAIFLPRLSKDRQTINDRFRSNLGYGYRTNPLNLKYYIAQSLTNSARMLVIHIRSPIIIILSVHFATFAAANKPYITDCLYFHAVSRQFTRSEGDNWSKATP</sequence>
<dbReference type="Proteomes" id="UP000074119">
    <property type="component" value="Chromosome"/>
</dbReference>
<organism evidence="1 2">
    <name type="scientific">Zhongshania aliphaticivorans</name>
    <dbReference type="NCBI Taxonomy" id="1470434"/>
    <lineage>
        <taxon>Bacteria</taxon>
        <taxon>Pseudomonadati</taxon>
        <taxon>Pseudomonadota</taxon>
        <taxon>Gammaproteobacteria</taxon>
        <taxon>Cellvibrionales</taxon>
        <taxon>Spongiibacteraceae</taxon>
        <taxon>Zhongshania</taxon>
    </lineage>
</organism>
<gene>
    <name evidence="1" type="ORF">AZF00_05050</name>
</gene>
<proteinExistence type="predicted"/>
<accession>A0A127M3C1</accession>
<dbReference type="EMBL" id="CP014544">
    <property type="protein sequence ID" value="AMO67701.1"/>
    <property type="molecule type" value="Genomic_DNA"/>
</dbReference>
<protein>
    <submittedName>
        <fullName evidence="1">Uncharacterized protein</fullName>
    </submittedName>
</protein>
<dbReference type="AlphaFoldDB" id="A0A127M3C1"/>
<evidence type="ECO:0000313" key="1">
    <source>
        <dbReference type="EMBL" id="AMO67701.1"/>
    </source>
</evidence>
<name>A0A127M3C1_9GAMM</name>
<dbReference type="KEGG" id="zal:AZF00_05050"/>
<reference evidence="1 2" key="1">
    <citation type="submission" date="2015-12" db="EMBL/GenBank/DDBJ databases">
        <authorList>
            <person name="Shamseldin A."/>
            <person name="Moawad H."/>
            <person name="Abd El-Rahim W.M."/>
            <person name="Sadowsky M.J."/>
        </authorList>
    </citation>
    <scope>NUCLEOTIDE SEQUENCE [LARGE SCALE GENOMIC DNA]</scope>
    <source>
        <strain evidence="1 2">SM2</strain>
    </source>
</reference>